<proteinExistence type="predicted"/>
<accession>A0ABW0SZW1</accession>
<protein>
    <submittedName>
        <fullName evidence="2">SseB family protein</fullName>
    </submittedName>
</protein>
<evidence type="ECO:0000313" key="3">
    <source>
        <dbReference type="Proteomes" id="UP001596111"/>
    </source>
</evidence>
<dbReference type="Proteomes" id="UP001596111">
    <property type="component" value="Unassembled WGS sequence"/>
</dbReference>
<gene>
    <name evidence="2" type="ORF">ACFPPB_15940</name>
</gene>
<dbReference type="EMBL" id="JBHSNG010000021">
    <property type="protein sequence ID" value="MFC5582611.1"/>
    <property type="molecule type" value="Genomic_DNA"/>
</dbReference>
<dbReference type="InterPro" id="IPR009839">
    <property type="entry name" value="SseB_N"/>
</dbReference>
<comment type="caution">
    <text evidence="2">The sequence shown here is derived from an EMBL/GenBank/DDBJ whole genome shotgun (WGS) entry which is preliminary data.</text>
</comment>
<name>A0ABW0SZW1_9GAMM</name>
<dbReference type="RefSeq" id="WP_377328863.1">
    <property type="nucleotide sequence ID" value="NZ_JBHSNG010000021.1"/>
</dbReference>
<keyword evidence="3" id="KW-1185">Reference proteome</keyword>
<sequence>MAKITPKKLAQLLAAARTTAQGVNPEHAQQQFFKALLDATVYAHVPVGSPPRGVMRFIQFIRPDNGQTALPFFSDKGQAEAAANNTALVVAMSGRHLFELTRGASLMLNPNVDAIALYPPEVTALLEGRPLGSFTMGEMPAQTEFLVGPPSVSTVALNMILRNLFEKEATVKTAFLTELHREDDSAAVILLLTIVAAKAQQERLLQLVTLAFKTEALEPALPLDMRFLAPDESLDQICNRGVQIFGT</sequence>
<feature type="domain" description="SseB protein N-terminal" evidence="1">
    <location>
        <begin position="17"/>
        <end position="123"/>
    </location>
</feature>
<dbReference type="Pfam" id="PF07179">
    <property type="entry name" value="SseB"/>
    <property type="match status" value="1"/>
</dbReference>
<reference evidence="3" key="1">
    <citation type="journal article" date="2019" name="Int. J. Syst. Evol. Microbiol.">
        <title>The Global Catalogue of Microorganisms (GCM) 10K type strain sequencing project: providing services to taxonomists for standard genome sequencing and annotation.</title>
        <authorList>
            <consortium name="The Broad Institute Genomics Platform"/>
            <consortium name="The Broad Institute Genome Sequencing Center for Infectious Disease"/>
            <person name="Wu L."/>
            <person name="Ma J."/>
        </authorList>
    </citation>
    <scope>NUCLEOTIDE SEQUENCE [LARGE SCALE GENOMIC DNA]</scope>
    <source>
        <strain evidence="3">CGMCC 1.13587</strain>
    </source>
</reference>
<evidence type="ECO:0000259" key="1">
    <source>
        <dbReference type="Pfam" id="PF07179"/>
    </source>
</evidence>
<organism evidence="2 3">
    <name type="scientific">Rhodanobacter terrae</name>
    <dbReference type="NCBI Taxonomy" id="418647"/>
    <lineage>
        <taxon>Bacteria</taxon>
        <taxon>Pseudomonadati</taxon>
        <taxon>Pseudomonadota</taxon>
        <taxon>Gammaproteobacteria</taxon>
        <taxon>Lysobacterales</taxon>
        <taxon>Rhodanobacteraceae</taxon>
        <taxon>Rhodanobacter</taxon>
    </lineage>
</organism>
<evidence type="ECO:0000313" key="2">
    <source>
        <dbReference type="EMBL" id="MFC5582611.1"/>
    </source>
</evidence>